<comment type="caution">
    <text evidence="2">The sequence shown here is derived from an EMBL/GenBank/DDBJ whole genome shotgun (WGS) entry which is preliminary data.</text>
</comment>
<evidence type="ECO:0000256" key="1">
    <source>
        <dbReference type="SAM" id="Coils"/>
    </source>
</evidence>
<gene>
    <name evidence="2" type="ORF">JBS370_LOCUS42023</name>
</gene>
<evidence type="ECO:0000313" key="3">
    <source>
        <dbReference type="Proteomes" id="UP000663836"/>
    </source>
</evidence>
<sequence>MDKSQRVSDLNMTHLFNIIEQRSLEREISRVQYELELTEKKLIELEQQ</sequence>
<organism evidence="2 3">
    <name type="scientific">Rotaria sordida</name>
    <dbReference type="NCBI Taxonomy" id="392033"/>
    <lineage>
        <taxon>Eukaryota</taxon>
        <taxon>Metazoa</taxon>
        <taxon>Spiralia</taxon>
        <taxon>Gnathifera</taxon>
        <taxon>Rotifera</taxon>
        <taxon>Eurotatoria</taxon>
        <taxon>Bdelloidea</taxon>
        <taxon>Philodinida</taxon>
        <taxon>Philodinidae</taxon>
        <taxon>Rotaria</taxon>
    </lineage>
</organism>
<dbReference type="Proteomes" id="UP000663836">
    <property type="component" value="Unassembled WGS sequence"/>
</dbReference>
<dbReference type="EMBL" id="CAJOBD010051966">
    <property type="protein sequence ID" value="CAF4354250.1"/>
    <property type="molecule type" value="Genomic_DNA"/>
</dbReference>
<reference evidence="2" key="1">
    <citation type="submission" date="2021-02" db="EMBL/GenBank/DDBJ databases">
        <authorList>
            <person name="Nowell W R."/>
        </authorList>
    </citation>
    <scope>NUCLEOTIDE SEQUENCE</scope>
</reference>
<proteinExistence type="predicted"/>
<keyword evidence="1" id="KW-0175">Coiled coil</keyword>
<dbReference type="AlphaFoldDB" id="A0A820L2Q2"/>
<protein>
    <submittedName>
        <fullName evidence="2">Uncharacterized protein</fullName>
    </submittedName>
</protein>
<feature type="coiled-coil region" evidence="1">
    <location>
        <begin position="21"/>
        <end position="48"/>
    </location>
</feature>
<name>A0A820L2Q2_9BILA</name>
<accession>A0A820L2Q2</accession>
<evidence type="ECO:0000313" key="2">
    <source>
        <dbReference type="EMBL" id="CAF4354250.1"/>
    </source>
</evidence>
<feature type="non-terminal residue" evidence="2">
    <location>
        <position position="48"/>
    </location>
</feature>